<keyword evidence="1" id="KW-1133">Transmembrane helix</keyword>
<proteinExistence type="predicted"/>
<gene>
    <name evidence="2" type="ORF">GLW07_02570</name>
</gene>
<dbReference type="EMBL" id="WMEY01000001">
    <property type="protein sequence ID" value="MYL62233.1"/>
    <property type="molecule type" value="Genomic_DNA"/>
</dbReference>
<dbReference type="RefSeq" id="WP_159785750.1">
    <property type="nucleotide sequence ID" value="NZ_WMEY01000001.1"/>
</dbReference>
<feature type="transmembrane region" description="Helical" evidence="1">
    <location>
        <begin position="44"/>
        <end position="62"/>
    </location>
</feature>
<feature type="transmembrane region" description="Helical" evidence="1">
    <location>
        <begin position="12"/>
        <end position="32"/>
    </location>
</feature>
<evidence type="ECO:0000313" key="3">
    <source>
        <dbReference type="Proteomes" id="UP000447833"/>
    </source>
</evidence>
<keyword evidence="1" id="KW-0472">Membrane</keyword>
<protein>
    <submittedName>
        <fullName evidence="2">Uncharacterized protein</fullName>
    </submittedName>
</protein>
<keyword evidence="1" id="KW-0812">Transmembrane</keyword>
<evidence type="ECO:0000313" key="2">
    <source>
        <dbReference type="EMBL" id="MYL62233.1"/>
    </source>
</evidence>
<sequence>MSNQWFHLPRRDGLFLLGLVLYTVIFFLPWSYEIKILNVTLLAWGAYLLHILAPATAIWLILTSRSQSVKINQSKSLNND</sequence>
<comment type="caution">
    <text evidence="2">The sequence shown here is derived from an EMBL/GenBank/DDBJ whole genome shotgun (WGS) entry which is preliminary data.</text>
</comment>
<dbReference type="AlphaFoldDB" id="A0A845EU23"/>
<organism evidence="2 3">
    <name type="scientific">Guptibacillus hwajinpoensis</name>
    <dbReference type="NCBI Taxonomy" id="208199"/>
    <lineage>
        <taxon>Bacteria</taxon>
        <taxon>Bacillati</taxon>
        <taxon>Bacillota</taxon>
        <taxon>Bacilli</taxon>
        <taxon>Bacillales</taxon>
        <taxon>Guptibacillaceae</taxon>
        <taxon>Guptibacillus</taxon>
    </lineage>
</organism>
<dbReference type="Proteomes" id="UP000447833">
    <property type="component" value="Unassembled WGS sequence"/>
</dbReference>
<name>A0A845EU23_9BACL</name>
<reference evidence="2 3" key="1">
    <citation type="submission" date="2019-11" db="EMBL/GenBank/DDBJ databases">
        <title>Genome sequences of 17 halophilic strains isolated from different environments.</title>
        <authorList>
            <person name="Furrow R.E."/>
        </authorList>
    </citation>
    <scope>NUCLEOTIDE SEQUENCE [LARGE SCALE GENOMIC DNA]</scope>
    <source>
        <strain evidence="2 3">22506_14_FS</strain>
    </source>
</reference>
<accession>A0A845EU23</accession>
<evidence type="ECO:0000256" key="1">
    <source>
        <dbReference type="SAM" id="Phobius"/>
    </source>
</evidence>